<organism evidence="8 9">
    <name type="scientific">Acorus gramineus</name>
    <name type="common">Dwarf sweet flag</name>
    <dbReference type="NCBI Taxonomy" id="55184"/>
    <lineage>
        <taxon>Eukaryota</taxon>
        <taxon>Viridiplantae</taxon>
        <taxon>Streptophyta</taxon>
        <taxon>Embryophyta</taxon>
        <taxon>Tracheophyta</taxon>
        <taxon>Spermatophyta</taxon>
        <taxon>Magnoliopsida</taxon>
        <taxon>Liliopsida</taxon>
        <taxon>Acoraceae</taxon>
        <taxon>Acorus</taxon>
    </lineage>
</organism>
<dbReference type="InterPro" id="IPR045239">
    <property type="entry name" value="bHLH95_bHLH"/>
</dbReference>
<dbReference type="Pfam" id="PF22754">
    <property type="entry name" value="bHLH-TF_ACT-like_plant"/>
    <property type="match status" value="1"/>
</dbReference>
<comment type="subcellular location">
    <subcellularLocation>
        <location evidence="1">Nucleus</location>
    </subcellularLocation>
</comment>
<evidence type="ECO:0000256" key="3">
    <source>
        <dbReference type="ARBA" id="ARBA00023015"/>
    </source>
</evidence>
<feature type="region of interest" description="Disordered" evidence="6">
    <location>
        <begin position="1"/>
        <end position="29"/>
    </location>
</feature>
<name>A0AAV9AJI7_ACOGR</name>
<reference evidence="8" key="2">
    <citation type="submission" date="2023-06" db="EMBL/GenBank/DDBJ databases">
        <authorList>
            <person name="Ma L."/>
            <person name="Liu K.-W."/>
            <person name="Li Z."/>
            <person name="Hsiao Y.-Y."/>
            <person name="Qi Y."/>
            <person name="Fu T."/>
            <person name="Tang G."/>
            <person name="Zhang D."/>
            <person name="Sun W.-H."/>
            <person name="Liu D.-K."/>
            <person name="Li Y."/>
            <person name="Chen G.-Z."/>
            <person name="Liu X.-D."/>
            <person name="Liao X.-Y."/>
            <person name="Jiang Y.-T."/>
            <person name="Yu X."/>
            <person name="Hao Y."/>
            <person name="Huang J."/>
            <person name="Zhao X.-W."/>
            <person name="Ke S."/>
            <person name="Chen Y.-Y."/>
            <person name="Wu W.-L."/>
            <person name="Hsu J.-L."/>
            <person name="Lin Y.-F."/>
            <person name="Huang M.-D."/>
            <person name="Li C.-Y."/>
            <person name="Huang L."/>
            <person name="Wang Z.-W."/>
            <person name="Zhao X."/>
            <person name="Zhong W.-Y."/>
            <person name="Peng D.-H."/>
            <person name="Ahmad S."/>
            <person name="Lan S."/>
            <person name="Zhang J.-S."/>
            <person name="Tsai W.-C."/>
            <person name="Van De Peer Y."/>
            <person name="Liu Z.-J."/>
        </authorList>
    </citation>
    <scope>NUCLEOTIDE SEQUENCE</scope>
    <source>
        <strain evidence="8">SCP</strain>
        <tissue evidence="8">Leaves</tissue>
    </source>
</reference>
<evidence type="ECO:0000313" key="8">
    <source>
        <dbReference type="EMBL" id="KAK1264301.1"/>
    </source>
</evidence>
<sequence>MGRVSKGSKSESRGGGGEGGESEDHEVHIWTERERRKKMRNMFTSLHSLLPQLPPKADKSTIVDEAVNYIRTLQHTLQKLQKQKLEKLRLVGGGGGTSVDSREAFMADHGATAALNNNNNWTISTNSPTAVSVPSRLSQCFQTWSSPNVVLNVSGDDAHISICCARKPGLLTTVCYVLEKHKLEVVSANVSSEFFRAMYMIHAHANGVSDQFPEALAVEEVYKLAVGEILLWLSS</sequence>
<dbReference type="CDD" id="cd11393">
    <property type="entry name" value="bHLH_AtbHLH_like"/>
    <property type="match status" value="1"/>
</dbReference>
<dbReference type="SUPFAM" id="SSF47459">
    <property type="entry name" value="HLH, helix-loop-helix DNA-binding domain"/>
    <property type="match status" value="1"/>
</dbReference>
<dbReference type="InterPro" id="IPR036638">
    <property type="entry name" value="HLH_DNA-bd_sf"/>
</dbReference>
<dbReference type="GO" id="GO:0046983">
    <property type="term" value="F:protein dimerization activity"/>
    <property type="evidence" value="ECO:0007669"/>
    <property type="project" value="InterPro"/>
</dbReference>
<protein>
    <recommendedName>
        <fullName evidence="7">BHLH domain-containing protein</fullName>
    </recommendedName>
</protein>
<dbReference type="Proteomes" id="UP001179952">
    <property type="component" value="Unassembled WGS sequence"/>
</dbReference>
<dbReference type="Pfam" id="PF00010">
    <property type="entry name" value="HLH"/>
    <property type="match status" value="1"/>
</dbReference>
<keyword evidence="9" id="KW-1185">Reference proteome</keyword>
<evidence type="ECO:0000256" key="2">
    <source>
        <dbReference type="ARBA" id="ARBA00005510"/>
    </source>
</evidence>
<evidence type="ECO:0000259" key="7">
    <source>
        <dbReference type="PROSITE" id="PS50888"/>
    </source>
</evidence>
<comment type="similarity">
    <text evidence="2">Belongs to the bHLH protein family.</text>
</comment>
<feature type="domain" description="BHLH" evidence="7">
    <location>
        <begin position="23"/>
        <end position="73"/>
    </location>
</feature>
<keyword evidence="5" id="KW-0539">Nucleus</keyword>
<dbReference type="PANTHER" id="PTHR46772">
    <property type="entry name" value="BHLH DOMAIN-CONTAINING PROTEIN"/>
    <property type="match status" value="1"/>
</dbReference>
<keyword evidence="4" id="KW-0804">Transcription</keyword>
<dbReference type="EMBL" id="JAUJYN010000009">
    <property type="protein sequence ID" value="KAK1264301.1"/>
    <property type="molecule type" value="Genomic_DNA"/>
</dbReference>
<evidence type="ECO:0000256" key="6">
    <source>
        <dbReference type="SAM" id="MobiDB-lite"/>
    </source>
</evidence>
<dbReference type="SMART" id="SM00353">
    <property type="entry name" value="HLH"/>
    <property type="match status" value="1"/>
</dbReference>
<dbReference type="InterPro" id="IPR044278">
    <property type="entry name" value="BHLH95-like"/>
</dbReference>
<dbReference type="GO" id="GO:0009960">
    <property type="term" value="P:endosperm development"/>
    <property type="evidence" value="ECO:0007669"/>
    <property type="project" value="InterPro"/>
</dbReference>
<evidence type="ECO:0000256" key="4">
    <source>
        <dbReference type="ARBA" id="ARBA00023163"/>
    </source>
</evidence>
<dbReference type="InterPro" id="IPR054502">
    <property type="entry name" value="bHLH-TF_ACT-like_plant"/>
</dbReference>
<dbReference type="Gene3D" id="4.10.280.10">
    <property type="entry name" value="Helix-loop-helix DNA-binding domain"/>
    <property type="match status" value="1"/>
</dbReference>
<dbReference type="GO" id="GO:0003700">
    <property type="term" value="F:DNA-binding transcription factor activity"/>
    <property type="evidence" value="ECO:0007669"/>
    <property type="project" value="InterPro"/>
</dbReference>
<proteinExistence type="inferred from homology"/>
<dbReference type="GO" id="GO:0005634">
    <property type="term" value="C:nucleus"/>
    <property type="evidence" value="ECO:0007669"/>
    <property type="project" value="UniProtKB-SubCell"/>
</dbReference>
<dbReference type="PROSITE" id="PS50888">
    <property type="entry name" value="BHLH"/>
    <property type="match status" value="1"/>
</dbReference>
<dbReference type="InterPro" id="IPR011598">
    <property type="entry name" value="bHLH_dom"/>
</dbReference>
<gene>
    <name evidence="8" type="ORF">QJS04_geneDACA019945</name>
</gene>
<dbReference type="CDD" id="cd04873">
    <property type="entry name" value="ACT_UUR-ACR-like"/>
    <property type="match status" value="1"/>
</dbReference>
<dbReference type="AlphaFoldDB" id="A0AAV9AJI7"/>
<comment type="caution">
    <text evidence="8">The sequence shown here is derived from an EMBL/GenBank/DDBJ whole genome shotgun (WGS) entry which is preliminary data.</text>
</comment>
<evidence type="ECO:0000256" key="1">
    <source>
        <dbReference type="ARBA" id="ARBA00004123"/>
    </source>
</evidence>
<dbReference type="PANTHER" id="PTHR46772:SF8">
    <property type="entry name" value="TRANSCRIPTION FACTOR BHLH95"/>
    <property type="match status" value="1"/>
</dbReference>
<evidence type="ECO:0000256" key="5">
    <source>
        <dbReference type="ARBA" id="ARBA00023242"/>
    </source>
</evidence>
<accession>A0AAV9AJI7</accession>
<reference evidence="8" key="1">
    <citation type="journal article" date="2023" name="Nat. Commun.">
        <title>Diploid and tetraploid genomes of Acorus and the evolution of monocots.</title>
        <authorList>
            <person name="Ma L."/>
            <person name="Liu K.W."/>
            <person name="Li Z."/>
            <person name="Hsiao Y.Y."/>
            <person name="Qi Y."/>
            <person name="Fu T."/>
            <person name="Tang G.D."/>
            <person name="Zhang D."/>
            <person name="Sun W.H."/>
            <person name="Liu D.K."/>
            <person name="Li Y."/>
            <person name="Chen G.Z."/>
            <person name="Liu X.D."/>
            <person name="Liao X.Y."/>
            <person name="Jiang Y.T."/>
            <person name="Yu X."/>
            <person name="Hao Y."/>
            <person name="Huang J."/>
            <person name="Zhao X.W."/>
            <person name="Ke S."/>
            <person name="Chen Y.Y."/>
            <person name="Wu W.L."/>
            <person name="Hsu J.L."/>
            <person name="Lin Y.F."/>
            <person name="Huang M.D."/>
            <person name="Li C.Y."/>
            <person name="Huang L."/>
            <person name="Wang Z.W."/>
            <person name="Zhao X."/>
            <person name="Zhong W.Y."/>
            <person name="Peng D.H."/>
            <person name="Ahmad S."/>
            <person name="Lan S."/>
            <person name="Zhang J.S."/>
            <person name="Tsai W.C."/>
            <person name="Van de Peer Y."/>
            <person name="Liu Z.J."/>
        </authorList>
    </citation>
    <scope>NUCLEOTIDE SEQUENCE</scope>
    <source>
        <strain evidence="8">SCP</strain>
    </source>
</reference>
<keyword evidence="3" id="KW-0805">Transcription regulation</keyword>
<evidence type="ECO:0000313" key="9">
    <source>
        <dbReference type="Proteomes" id="UP001179952"/>
    </source>
</evidence>